<organism evidence="5 6">
    <name type="scientific">Streptomyces cinnamoneus</name>
    <name type="common">Streptoverticillium cinnamoneum</name>
    <dbReference type="NCBI Taxonomy" id="53446"/>
    <lineage>
        <taxon>Bacteria</taxon>
        <taxon>Bacillati</taxon>
        <taxon>Actinomycetota</taxon>
        <taxon>Actinomycetes</taxon>
        <taxon>Kitasatosporales</taxon>
        <taxon>Streptomycetaceae</taxon>
        <taxon>Streptomyces</taxon>
        <taxon>Streptomyces cinnamoneus group</taxon>
    </lineage>
</organism>
<evidence type="ECO:0000256" key="3">
    <source>
        <dbReference type="ARBA" id="ARBA00023163"/>
    </source>
</evidence>
<dbReference type="InterPro" id="IPR028978">
    <property type="entry name" value="Chorismate_lyase_/UTRA_dom_sf"/>
</dbReference>
<keyword evidence="1" id="KW-0805">Transcription regulation</keyword>
<dbReference type="Pfam" id="PF07702">
    <property type="entry name" value="UTRA"/>
    <property type="match status" value="1"/>
</dbReference>
<reference evidence="5" key="2">
    <citation type="submission" date="2020-09" db="EMBL/GenBank/DDBJ databases">
        <authorList>
            <person name="Sun Q."/>
            <person name="Ohkuma M."/>
        </authorList>
    </citation>
    <scope>NUCLEOTIDE SEQUENCE</scope>
    <source>
        <strain evidence="5">JCM 4633</strain>
    </source>
</reference>
<dbReference type="GO" id="GO:0003677">
    <property type="term" value="F:DNA binding"/>
    <property type="evidence" value="ECO:0007669"/>
    <property type="project" value="UniProtKB-KW"/>
</dbReference>
<dbReference type="AlphaFoldDB" id="A0A918WFR8"/>
<dbReference type="Pfam" id="PF00392">
    <property type="entry name" value="GntR"/>
    <property type="match status" value="1"/>
</dbReference>
<gene>
    <name evidence="5" type="ORF">GCM10010507_12380</name>
</gene>
<dbReference type="InterPro" id="IPR011663">
    <property type="entry name" value="UTRA"/>
</dbReference>
<dbReference type="GO" id="GO:0045892">
    <property type="term" value="P:negative regulation of DNA-templated transcription"/>
    <property type="evidence" value="ECO:0007669"/>
    <property type="project" value="TreeGrafter"/>
</dbReference>
<dbReference type="SMART" id="SM00866">
    <property type="entry name" value="UTRA"/>
    <property type="match status" value="1"/>
</dbReference>
<feature type="domain" description="UbiC transcription regulator-associated" evidence="4">
    <location>
        <begin position="113"/>
        <end position="255"/>
    </location>
</feature>
<dbReference type="InterPro" id="IPR036388">
    <property type="entry name" value="WH-like_DNA-bd_sf"/>
</dbReference>
<dbReference type="PANTHER" id="PTHR44846">
    <property type="entry name" value="MANNOSYL-D-GLYCERATE TRANSPORT/METABOLISM SYSTEM REPRESSOR MNGR-RELATED"/>
    <property type="match status" value="1"/>
</dbReference>
<keyword evidence="3" id="KW-0804">Transcription</keyword>
<evidence type="ECO:0000256" key="1">
    <source>
        <dbReference type="ARBA" id="ARBA00023015"/>
    </source>
</evidence>
<dbReference type="InterPro" id="IPR036390">
    <property type="entry name" value="WH_DNA-bd_sf"/>
</dbReference>
<evidence type="ECO:0000259" key="4">
    <source>
        <dbReference type="SMART" id="SM00866"/>
    </source>
</evidence>
<evidence type="ECO:0000313" key="5">
    <source>
        <dbReference type="EMBL" id="GHC39918.1"/>
    </source>
</evidence>
<dbReference type="Gene3D" id="1.10.10.10">
    <property type="entry name" value="Winged helix-like DNA-binding domain superfamily/Winged helix DNA-binding domain"/>
    <property type="match status" value="1"/>
</dbReference>
<dbReference type="PANTHER" id="PTHR44846:SF17">
    <property type="entry name" value="GNTR-FAMILY TRANSCRIPTIONAL REGULATOR"/>
    <property type="match status" value="1"/>
</dbReference>
<comment type="caution">
    <text evidence="5">The sequence shown here is derived from an EMBL/GenBank/DDBJ whole genome shotgun (WGS) entry which is preliminary data.</text>
</comment>
<reference evidence="5" key="1">
    <citation type="journal article" date="2014" name="Int. J. Syst. Evol. Microbiol.">
        <title>Complete genome sequence of Corynebacterium casei LMG S-19264T (=DSM 44701T), isolated from a smear-ripened cheese.</title>
        <authorList>
            <consortium name="US DOE Joint Genome Institute (JGI-PGF)"/>
            <person name="Walter F."/>
            <person name="Albersmeier A."/>
            <person name="Kalinowski J."/>
            <person name="Ruckert C."/>
        </authorList>
    </citation>
    <scope>NUCLEOTIDE SEQUENCE</scope>
    <source>
        <strain evidence="5">JCM 4633</strain>
    </source>
</reference>
<proteinExistence type="predicted"/>
<dbReference type="SUPFAM" id="SSF64288">
    <property type="entry name" value="Chorismate lyase-like"/>
    <property type="match status" value="1"/>
</dbReference>
<dbReference type="GO" id="GO:0003700">
    <property type="term" value="F:DNA-binding transcription factor activity"/>
    <property type="evidence" value="ECO:0007669"/>
    <property type="project" value="InterPro"/>
</dbReference>
<dbReference type="InterPro" id="IPR000524">
    <property type="entry name" value="Tscrpt_reg_HTH_GntR"/>
</dbReference>
<dbReference type="Gene3D" id="3.40.1410.10">
    <property type="entry name" value="Chorismate lyase-like"/>
    <property type="match status" value="1"/>
</dbReference>
<evidence type="ECO:0000313" key="6">
    <source>
        <dbReference type="Proteomes" id="UP000646244"/>
    </source>
</evidence>
<keyword evidence="2" id="KW-0238">DNA-binding</keyword>
<sequence>MPTTDDQRVTDQRSPYERVAADLRDEILSGTVHPGTALSWDGLRHRFGVPPDELGRALEVLRGEGLVSGGTGGTPEMPEMTVLGHRQRTMRPSRSVAPAAPGEPYRWVTEARRRGVRARSSILDVTVVEPAPVPVARALELPEDGPVVLRSQLLTFDDEPAGLVKSYFPPEIARGTALMERLRIRGGTPTLLARLGHPPRRCVDSVSARVPTQEQHALLRLPDGTPVLRTFRVVYSDGDRPVEVNDTVEAGHLYELQYEFTQAP</sequence>
<dbReference type="RefSeq" id="WP_190108603.1">
    <property type="nucleotide sequence ID" value="NZ_BMVB01000003.1"/>
</dbReference>
<dbReference type="SUPFAM" id="SSF46785">
    <property type="entry name" value="Winged helix' DNA-binding domain"/>
    <property type="match status" value="1"/>
</dbReference>
<evidence type="ECO:0000256" key="2">
    <source>
        <dbReference type="ARBA" id="ARBA00023125"/>
    </source>
</evidence>
<dbReference type="Proteomes" id="UP000646244">
    <property type="component" value="Unassembled WGS sequence"/>
</dbReference>
<accession>A0A918WFR8</accession>
<dbReference type="EMBL" id="BMVB01000003">
    <property type="protein sequence ID" value="GHC39918.1"/>
    <property type="molecule type" value="Genomic_DNA"/>
</dbReference>
<dbReference type="InterPro" id="IPR050679">
    <property type="entry name" value="Bact_HTH_transcr_reg"/>
</dbReference>
<protein>
    <recommendedName>
        <fullName evidence="4">UbiC transcription regulator-associated domain-containing protein</fullName>
    </recommendedName>
</protein>
<name>A0A918WFR8_STRCJ</name>